<gene>
    <name evidence="2" type="ORF">IL334_007863</name>
</gene>
<sequence length="247" mass="27390">MLTSLTDQKDSLSISRPWCSNSENPTELHVAVRATDFRKANTLSISGDSGNWTISFTKEDLTCQWPGFRRAVNKKLDQAGAKDFSISEFLISEDPRKQSSFKPRLIAPITDRPSEADKAQVRCLLDPSFQPAWEEEDPKGCGSSFEITTPQTETESKDMTYTPENKNAVFGYSPYPGYEIGSRNIEETLAAYSPTGNANLIPQHSDRTNSLAISDLTYLENTLDMATSDEEESPPGRTKATKSSREG</sequence>
<evidence type="ECO:0000313" key="2">
    <source>
        <dbReference type="EMBL" id="WRT70864.1"/>
    </source>
</evidence>
<name>A0ABZ1DC41_9TREE</name>
<dbReference type="EMBL" id="CP141891">
    <property type="protein sequence ID" value="WRT70864.1"/>
    <property type="molecule type" value="Genomic_DNA"/>
</dbReference>
<accession>A0ABZ1DC41</accession>
<reference evidence="2 3" key="1">
    <citation type="submission" date="2024-01" db="EMBL/GenBank/DDBJ databases">
        <title>Comparative genomics of Cryptococcus and Kwoniella reveals pathogenesis evolution and contrasting modes of karyotype evolution via chromosome fusion or intercentromeric recombination.</title>
        <authorList>
            <person name="Coelho M.A."/>
            <person name="David-Palma M."/>
            <person name="Shea T."/>
            <person name="Bowers K."/>
            <person name="McGinley-Smith S."/>
            <person name="Mohammad A.W."/>
            <person name="Gnirke A."/>
            <person name="Yurkov A.M."/>
            <person name="Nowrousian M."/>
            <person name="Sun S."/>
            <person name="Cuomo C.A."/>
            <person name="Heitman J."/>
        </authorList>
    </citation>
    <scope>NUCLEOTIDE SEQUENCE [LARGE SCALE GENOMIC DNA]</scope>
    <source>
        <strain evidence="2">CBS 11374</strain>
    </source>
</reference>
<feature type="region of interest" description="Disordered" evidence="1">
    <location>
        <begin position="133"/>
        <end position="157"/>
    </location>
</feature>
<dbReference type="RefSeq" id="XP_062795603.1">
    <property type="nucleotide sequence ID" value="XM_062939552.1"/>
</dbReference>
<organism evidence="2 3">
    <name type="scientific">Kwoniella shivajii</name>
    <dbReference type="NCBI Taxonomy" id="564305"/>
    <lineage>
        <taxon>Eukaryota</taxon>
        <taxon>Fungi</taxon>
        <taxon>Dikarya</taxon>
        <taxon>Basidiomycota</taxon>
        <taxon>Agaricomycotina</taxon>
        <taxon>Tremellomycetes</taxon>
        <taxon>Tremellales</taxon>
        <taxon>Cryptococcaceae</taxon>
        <taxon>Kwoniella</taxon>
    </lineage>
</organism>
<proteinExistence type="predicted"/>
<keyword evidence="3" id="KW-1185">Reference proteome</keyword>
<protein>
    <submittedName>
        <fullName evidence="2">Uncharacterized protein</fullName>
    </submittedName>
</protein>
<dbReference type="Proteomes" id="UP001329825">
    <property type="component" value="Chromosome 11"/>
</dbReference>
<evidence type="ECO:0000313" key="3">
    <source>
        <dbReference type="Proteomes" id="UP001329825"/>
    </source>
</evidence>
<evidence type="ECO:0000256" key="1">
    <source>
        <dbReference type="SAM" id="MobiDB-lite"/>
    </source>
</evidence>
<feature type="region of interest" description="Disordered" evidence="1">
    <location>
        <begin position="223"/>
        <end position="247"/>
    </location>
</feature>
<dbReference type="GeneID" id="87959993"/>